<dbReference type="SUPFAM" id="SSF82607">
    <property type="entry name" value="YbaB-like"/>
    <property type="match status" value="1"/>
</dbReference>
<comment type="caution">
    <text evidence="3">The sequence shown here is derived from an EMBL/GenBank/DDBJ whole genome shotgun (WGS) entry which is preliminary data.</text>
</comment>
<accession>A0A2T0TLY3</accession>
<dbReference type="AlphaFoldDB" id="A0A2T0TLY3"/>
<dbReference type="InterPro" id="IPR004401">
    <property type="entry name" value="YbaB/EbfC"/>
</dbReference>
<sequence>MDPLAPIDANRMKNVDPEQWLADMQARMADLQQKSTELQENLASSSATVSSKDGAVNVTIAPTGALQHLELTQRAAGMSPGRLTASIMEAVHRGQRAASEKMVEAFAPLGEGTQSMDLVLSFIPADEDDGEDIDERDLRAVDDLDEEPQRRHPEPSHAAQQPPVHQPYVPQAPQQAAPPPPPPRPGRTQADFEEDENHPW</sequence>
<evidence type="ECO:0000313" key="4">
    <source>
        <dbReference type="Proteomes" id="UP000239494"/>
    </source>
</evidence>
<dbReference type="InterPro" id="IPR036894">
    <property type="entry name" value="YbaB-like_sf"/>
</dbReference>
<dbReference type="Gene3D" id="3.30.1310.10">
    <property type="entry name" value="Nucleoid-associated protein YbaB-like domain"/>
    <property type="match status" value="1"/>
</dbReference>
<keyword evidence="4" id="KW-1185">Reference proteome</keyword>
<gene>
    <name evidence="3" type="ORF">CLV43_101814</name>
</gene>
<evidence type="ECO:0000313" key="3">
    <source>
        <dbReference type="EMBL" id="PRY46538.1"/>
    </source>
</evidence>
<dbReference type="Pfam" id="PF02575">
    <property type="entry name" value="YbaB_DNA_bd"/>
    <property type="match status" value="1"/>
</dbReference>
<dbReference type="EMBL" id="PVTF01000001">
    <property type="protein sequence ID" value="PRY46538.1"/>
    <property type="molecule type" value="Genomic_DNA"/>
</dbReference>
<dbReference type="GO" id="GO:0003677">
    <property type="term" value="F:DNA binding"/>
    <property type="evidence" value="ECO:0007669"/>
    <property type="project" value="UniProtKB-KW"/>
</dbReference>
<feature type="compositionally biased region" description="Acidic residues" evidence="2">
    <location>
        <begin position="125"/>
        <end position="135"/>
    </location>
</feature>
<feature type="compositionally biased region" description="Acidic residues" evidence="2">
    <location>
        <begin position="191"/>
        <end position="200"/>
    </location>
</feature>
<protein>
    <submittedName>
        <fullName evidence="3">YbaB/EbfC DNA-binding family protein</fullName>
    </submittedName>
</protein>
<dbReference type="OrthoDB" id="3695284at2"/>
<feature type="compositionally biased region" description="Pro residues" evidence="2">
    <location>
        <begin position="176"/>
        <end position="185"/>
    </location>
</feature>
<feature type="compositionally biased region" description="Basic and acidic residues" evidence="2">
    <location>
        <begin position="136"/>
        <end position="155"/>
    </location>
</feature>
<evidence type="ECO:0000256" key="2">
    <source>
        <dbReference type="SAM" id="MobiDB-lite"/>
    </source>
</evidence>
<organism evidence="3 4">
    <name type="scientific">Umezawaea tangerina</name>
    <dbReference type="NCBI Taxonomy" id="84725"/>
    <lineage>
        <taxon>Bacteria</taxon>
        <taxon>Bacillati</taxon>
        <taxon>Actinomycetota</taxon>
        <taxon>Actinomycetes</taxon>
        <taxon>Pseudonocardiales</taxon>
        <taxon>Pseudonocardiaceae</taxon>
        <taxon>Umezawaea</taxon>
    </lineage>
</organism>
<evidence type="ECO:0000256" key="1">
    <source>
        <dbReference type="SAM" id="Coils"/>
    </source>
</evidence>
<keyword evidence="3" id="KW-0238">DNA-binding</keyword>
<keyword evidence="1" id="KW-0175">Coiled coil</keyword>
<proteinExistence type="predicted"/>
<feature type="coiled-coil region" evidence="1">
    <location>
        <begin position="21"/>
        <end position="48"/>
    </location>
</feature>
<dbReference type="Proteomes" id="UP000239494">
    <property type="component" value="Unassembled WGS sequence"/>
</dbReference>
<feature type="region of interest" description="Disordered" evidence="2">
    <location>
        <begin position="125"/>
        <end position="200"/>
    </location>
</feature>
<dbReference type="RefSeq" id="WP_106185549.1">
    <property type="nucleotide sequence ID" value="NZ_PVTF01000001.1"/>
</dbReference>
<feature type="compositionally biased region" description="Low complexity" evidence="2">
    <location>
        <begin position="156"/>
        <end position="175"/>
    </location>
</feature>
<reference evidence="3 4" key="1">
    <citation type="submission" date="2018-03" db="EMBL/GenBank/DDBJ databases">
        <title>Genomic Encyclopedia of Archaeal and Bacterial Type Strains, Phase II (KMG-II): from individual species to whole genera.</title>
        <authorList>
            <person name="Goeker M."/>
        </authorList>
    </citation>
    <scope>NUCLEOTIDE SEQUENCE [LARGE SCALE GENOMIC DNA]</scope>
    <source>
        <strain evidence="3 4">DSM 44720</strain>
    </source>
</reference>
<name>A0A2T0TLY3_9PSEU</name>